<dbReference type="InterPro" id="IPR008254">
    <property type="entry name" value="Flavodoxin/NO_synth"/>
</dbReference>
<evidence type="ECO:0000313" key="3">
    <source>
        <dbReference type="Proteomes" id="UP000003987"/>
    </source>
</evidence>
<evidence type="ECO:0000259" key="1">
    <source>
        <dbReference type="PROSITE" id="PS50902"/>
    </source>
</evidence>
<dbReference type="HOGENOM" id="CLU_068890_1_1_9"/>
<dbReference type="STRING" id="575594.HMPREF0501_00131"/>
<dbReference type="Pfam" id="PF12682">
    <property type="entry name" value="Flavodoxin_4"/>
    <property type="match status" value="2"/>
</dbReference>
<accession>C7XTW5</accession>
<reference evidence="2 3" key="1">
    <citation type="submission" date="2009-06" db="EMBL/GenBank/DDBJ databases">
        <title>The Genome Sequence of Lactobacillus coleohominis strain 101-4-CHN.</title>
        <authorList>
            <consortium name="The Broad Institute Genome Sequencing Platform"/>
            <person name="Ward D."/>
            <person name="Young S.K."/>
            <person name="Zeng Q."/>
            <person name="Koehrsen M."/>
            <person name="Alvarado L."/>
            <person name="Berlin A."/>
            <person name="Borenstein D."/>
            <person name="Chen Z."/>
            <person name="Engels R."/>
            <person name="Freedman E."/>
            <person name="Gellesch M."/>
            <person name="Goldberg J."/>
            <person name="Griggs A."/>
            <person name="Gujja S."/>
            <person name="Heiman D."/>
            <person name="Hepburn T."/>
            <person name="Howarth C."/>
            <person name="Jen D."/>
            <person name="Larson L."/>
            <person name="Lewis B."/>
            <person name="Mehta T."/>
            <person name="Park D."/>
            <person name="Pearson M."/>
            <person name="Roberts A."/>
            <person name="Saif S."/>
            <person name="Shea T."/>
            <person name="Shenoy N."/>
            <person name="Sisk P."/>
            <person name="Stolte C."/>
            <person name="Sykes S."/>
            <person name="Walk T."/>
            <person name="White J."/>
            <person name="Yandava C."/>
            <person name="Liu Y."/>
            <person name="Xu Q."/>
            <person name="Lander E."/>
            <person name="Nusbaum C."/>
            <person name="Galagan J."/>
            <person name="Birren B."/>
        </authorList>
    </citation>
    <scope>NUCLEOTIDE SEQUENCE [LARGE SCALE GENOMIC DNA]</scope>
    <source>
        <strain evidence="2 3">101-4-CHN</strain>
    </source>
</reference>
<dbReference type="RefSeq" id="WP_006915870.1">
    <property type="nucleotide sequence ID" value="NZ_GG698802.1"/>
</dbReference>
<gene>
    <name evidence="2" type="ORF">HMPREF0501_00131</name>
</gene>
<dbReference type="InterPro" id="IPR029039">
    <property type="entry name" value="Flavoprotein-like_sf"/>
</dbReference>
<dbReference type="PANTHER" id="PTHR39201">
    <property type="entry name" value="EXPORTED PROTEIN-RELATED"/>
    <property type="match status" value="1"/>
</dbReference>
<dbReference type="eggNOG" id="COG0716">
    <property type="taxonomic scope" value="Bacteria"/>
</dbReference>
<sequence length="174" mass="19598">MAKTLVLYYSATNTTKKIAKKVAQKLNADIVEIHAAQPYTAADLDWHDPTSRTSIEQHQHNSRVAVKDDLPDITAYDNIVIGHPIWWAIPPRMIADLVWWAIPPRMIADLVDKLDLNGKNLAMFATSGGTNYDRSQSFIERTVKENNYDTHVNQGAVLNNAGQIDAWVDNLNFK</sequence>
<dbReference type="Proteomes" id="UP000003987">
    <property type="component" value="Unassembled WGS sequence"/>
</dbReference>
<dbReference type="OrthoDB" id="9806505at2"/>
<dbReference type="GO" id="GO:0010181">
    <property type="term" value="F:FMN binding"/>
    <property type="evidence" value="ECO:0007669"/>
    <property type="project" value="InterPro"/>
</dbReference>
<dbReference type="Gene3D" id="3.40.50.360">
    <property type="match status" value="2"/>
</dbReference>
<dbReference type="PROSITE" id="PS50902">
    <property type="entry name" value="FLAVODOXIN_LIKE"/>
    <property type="match status" value="1"/>
</dbReference>
<feature type="domain" description="Flavodoxin-like" evidence="1">
    <location>
        <begin position="4"/>
        <end position="174"/>
    </location>
</feature>
<organism evidence="2 3">
    <name type="scientific">Limosilactobacillus coleohominis 101-4-CHN</name>
    <dbReference type="NCBI Taxonomy" id="575594"/>
    <lineage>
        <taxon>Bacteria</taxon>
        <taxon>Bacillati</taxon>
        <taxon>Bacillota</taxon>
        <taxon>Bacilli</taxon>
        <taxon>Lactobacillales</taxon>
        <taxon>Lactobacillaceae</taxon>
        <taxon>Limosilactobacillus</taxon>
    </lineage>
</organism>
<dbReference type="SUPFAM" id="SSF52218">
    <property type="entry name" value="Flavoproteins"/>
    <property type="match status" value="1"/>
</dbReference>
<dbReference type="AlphaFoldDB" id="C7XTW5"/>
<keyword evidence="3" id="KW-1185">Reference proteome</keyword>
<protein>
    <recommendedName>
        <fullName evidence="1">Flavodoxin-like domain-containing protein</fullName>
    </recommendedName>
</protein>
<proteinExistence type="predicted"/>
<dbReference type="GO" id="GO:0016651">
    <property type="term" value="F:oxidoreductase activity, acting on NAD(P)H"/>
    <property type="evidence" value="ECO:0007669"/>
    <property type="project" value="UniProtKB-ARBA"/>
</dbReference>
<name>C7XTW5_9LACO</name>
<dbReference type="PANTHER" id="PTHR39201:SF1">
    <property type="entry name" value="FLAVODOXIN-LIKE DOMAIN-CONTAINING PROTEIN"/>
    <property type="match status" value="1"/>
</dbReference>
<dbReference type="EMBL" id="GG698802">
    <property type="protein sequence ID" value="EEU30726.1"/>
    <property type="molecule type" value="Genomic_DNA"/>
</dbReference>
<evidence type="ECO:0000313" key="2">
    <source>
        <dbReference type="EMBL" id="EEU30726.1"/>
    </source>
</evidence>